<dbReference type="GO" id="GO:0005975">
    <property type="term" value="P:carbohydrate metabolic process"/>
    <property type="evidence" value="ECO:0007669"/>
    <property type="project" value="InterPro"/>
</dbReference>
<evidence type="ECO:0000313" key="1">
    <source>
        <dbReference type="EMBL" id="KAA8907721.1"/>
    </source>
</evidence>
<dbReference type="OrthoDB" id="9984024at2759"/>
<name>A0A642UXZ1_DIURU</name>
<dbReference type="VEuPathDB" id="FungiDB:DIURU_000408"/>
<dbReference type="SUPFAM" id="SSF48208">
    <property type="entry name" value="Six-hairpin glycosidases"/>
    <property type="match status" value="1"/>
</dbReference>
<dbReference type="Gene3D" id="1.50.10.20">
    <property type="match status" value="1"/>
</dbReference>
<accession>A0A642UXZ1</accession>
<dbReference type="RefSeq" id="XP_034014727.1">
    <property type="nucleotide sequence ID" value="XM_034156913.1"/>
</dbReference>
<dbReference type="Proteomes" id="UP000449547">
    <property type="component" value="Unassembled WGS sequence"/>
</dbReference>
<reference evidence="1 2" key="1">
    <citation type="submission" date="2019-07" db="EMBL/GenBank/DDBJ databases">
        <title>Genome assembly of two rare yeast pathogens: Diutina rugosa and Trichomonascus ciferrii.</title>
        <authorList>
            <person name="Mixao V."/>
            <person name="Saus E."/>
            <person name="Hansen A."/>
            <person name="Lass-Flor C."/>
            <person name="Gabaldon T."/>
        </authorList>
    </citation>
    <scope>NUCLEOTIDE SEQUENCE [LARGE SCALE GENOMIC DNA]</scope>
    <source>
        <strain evidence="1 2">CBS 613</strain>
    </source>
</reference>
<keyword evidence="2" id="KW-1185">Reference proteome</keyword>
<gene>
    <name evidence="1" type="ORF">DIURU_000408</name>
</gene>
<dbReference type="OMA" id="YYDDNAH"/>
<dbReference type="AlphaFoldDB" id="A0A642UXZ1"/>
<evidence type="ECO:0000313" key="2">
    <source>
        <dbReference type="Proteomes" id="UP000449547"/>
    </source>
</evidence>
<dbReference type="InterPro" id="IPR008928">
    <property type="entry name" value="6-hairpin_glycosidase_sf"/>
</dbReference>
<dbReference type="InterPro" id="IPR053169">
    <property type="entry name" value="MUG_Protein"/>
</dbReference>
<dbReference type="PANTHER" id="PTHR47791:SF3">
    <property type="entry name" value="MEIOTICALLY UP-REGULATED GENE 191 PROTEIN"/>
    <property type="match status" value="1"/>
</dbReference>
<dbReference type="InterPro" id="IPR005198">
    <property type="entry name" value="Glyco_hydro_76"/>
</dbReference>
<comment type="caution">
    <text evidence="1">The sequence shown here is derived from an EMBL/GenBank/DDBJ whole genome shotgun (WGS) entry which is preliminary data.</text>
</comment>
<dbReference type="Pfam" id="PF03663">
    <property type="entry name" value="Glyco_hydro_76"/>
    <property type="match status" value="1"/>
</dbReference>
<protein>
    <recommendedName>
        <fullName evidence="3">Mannan endo-1,6-alpha-mannosidase</fullName>
    </recommendedName>
</protein>
<sequence>MPLQNPALEGYYVVRNFWNLYFNPRERKFTNCGPRGDCHYSHELFVLWAVAVAVQAVVDGARLYPELKQQIPDAIAIFQRYKNDKVKGYCACENNGGDDRDIYYDDDAQVCSAMLSAFEVTGDKRYLDQGRELTLFLMGGWNDDPKAKTKGGMKWHITKPYLNACTTAEVAKCCLQIARHIPNEAKSYIDFAARAIDWQLKVLQDPGDKLIRDGVQADSDKVDDMKWSYNTGTTLSCCSMLFAATGDKHWQDRANELATAATDPNVFFYDRDYPMELRYWRDPSKFNQLLIEGLADYLLLAKPSQEMNERVTNEVARHLKMFYTYSRDERDGLYIESFEPNTTFPWVYDNVYKKQYAGHEKGPGMKGEDHDDHGHVTKSIMGAGSAARVFFQGARVCPQLN</sequence>
<dbReference type="PANTHER" id="PTHR47791">
    <property type="entry name" value="MEIOTICALLY UP-REGULATED GENE 191 PROTEIN"/>
    <property type="match status" value="1"/>
</dbReference>
<dbReference type="GeneID" id="54779061"/>
<proteinExistence type="predicted"/>
<evidence type="ECO:0008006" key="3">
    <source>
        <dbReference type="Google" id="ProtNLM"/>
    </source>
</evidence>
<organism evidence="1 2">
    <name type="scientific">Diutina rugosa</name>
    <name type="common">Yeast</name>
    <name type="synonym">Candida rugosa</name>
    <dbReference type="NCBI Taxonomy" id="5481"/>
    <lineage>
        <taxon>Eukaryota</taxon>
        <taxon>Fungi</taxon>
        <taxon>Dikarya</taxon>
        <taxon>Ascomycota</taxon>
        <taxon>Saccharomycotina</taxon>
        <taxon>Pichiomycetes</taxon>
        <taxon>Debaryomycetaceae</taxon>
        <taxon>Diutina</taxon>
    </lineage>
</organism>
<dbReference type="EMBL" id="SWFT01000019">
    <property type="protein sequence ID" value="KAA8907721.1"/>
    <property type="molecule type" value="Genomic_DNA"/>
</dbReference>